<feature type="binding site" evidence="4">
    <location>
        <position position="24"/>
    </location>
    <ligand>
        <name>Zn(2+)</name>
        <dbReference type="ChEBI" id="CHEBI:29105"/>
        <label>1</label>
    </ligand>
</feature>
<protein>
    <submittedName>
        <fullName evidence="7">Phosphotriesterase-related protein</fullName>
    </submittedName>
</protein>
<keyword evidence="1 4" id="KW-0479">Metal-binding</keyword>
<comment type="similarity">
    <text evidence="5">Belongs to the metallo-dependent hydrolases superfamily. Phosphotriesterase family.</text>
</comment>
<feature type="binding site" evidence="4">
    <location>
        <position position="180"/>
    </location>
    <ligand>
        <name>Zn(2+)</name>
        <dbReference type="ChEBI" id="CHEBI:29105"/>
        <label>2</label>
    </ligand>
</feature>
<evidence type="ECO:0000256" key="2">
    <source>
        <dbReference type="ARBA" id="ARBA00022801"/>
    </source>
</evidence>
<evidence type="ECO:0000256" key="4">
    <source>
        <dbReference type="PIRSR" id="PIRSR601559-51"/>
    </source>
</evidence>
<evidence type="ECO:0000313" key="9">
    <source>
        <dbReference type="Proteomes" id="UP000580718"/>
    </source>
</evidence>
<dbReference type="PROSITE" id="PS01322">
    <property type="entry name" value="PHOSPHOTRIESTERASE_1"/>
    <property type="match status" value="1"/>
</dbReference>
<feature type="binding site" evidence="4">
    <location>
        <position position="209"/>
    </location>
    <ligand>
        <name>Zn(2+)</name>
        <dbReference type="ChEBI" id="CHEBI:29105"/>
        <label>2</label>
    </ligand>
</feature>
<dbReference type="InterPro" id="IPR017947">
    <property type="entry name" value="AryldialkylPase_Zn-BS"/>
</dbReference>
<dbReference type="PROSITE" id="PS51347">
    <property type="entry name" value="PHOSPHOTRIESTERASE_2"/>
    <property type="match status" value="1"/>
</dbReference>
<dbReference type="AlphaFoldDB" id="A0A323VGF7"/>
<sequence>MPTVQTVRGPIDTADLGRTLMHEHVFVLSTEHQQNYGTGDWWDEEERVADAVAKLDELKALGIDTIVDPTVWGLGRYLPRVQRVAAQTELNIVVATGLYTYADVPFQYAHRGPGTLVDTPTDPMVEDFTRDVVTGIADTGVHAAFLKCAVEAQGLTPGVERTLRAVAATHRETGAPITVHTSAAARTGRLVVGVLREEGADLTKVVIGHAGDSNDLDYLRELADAGCLLGMDRFGLDVYNPTPARVATIATLAGEGYADRMVLSQDASCYIDWFPGEARTAVARAMPNWTYTHVPRDVLPMLTEHGVTAEQLDQMLVEAPRRYFEPG</sequence>
<feature type="binding site" description="via carbamate group" evidence="4">
    <location>
        <position position="147"/>
    </location>
    <ligand>
        <name>Zn(2+)</name>
        <dbReference type="ChEBI" id="CHEBI:29105"/>
        <label>2</label>
    </ligand>
</feature>
<name>A0A323VGF7_9ACTN</name>
<keyword evidence="2" id="KW-0378">Hydrolase</keyword>
<gene>
    <name evidence="7" type="ORF">DMO24_06095</name>
    <name evidence="6" type="ORF">FHX36_000152</name>
</gene>
<dbReference type="Pfam" id="PF02126">
    <property type="entry name" value="PTE"/>
    <property type="match status" value="1"/>
</dbReference>
<dbReference type="Proteomes" id="UP000247602">
    <property type="component" value="Unassembled WGS sequence"/>
</dbReference>
<dbReference type="OrthoDB" id="9795018at2"/>
<evidence type="ECO:0000256" key="5">
    <source>
        <dbReference type="PROSITE-ProRule" id="PRU00679"/>
    </source>
</evidence>
<comment type="cofactor">
    <cofactor evidence="4">
        <name>a divalent metal cation</name>
        <dbReference type="ChEBI" id="CHEBI:60240"/>
    </cofactor>
    <text evidence="4">Binds 2 divalent metal cations per subunit.</text>
</comment>
<dbReference type="Gene3D" id="3.20.20.140">
    <property type="entry name" value="Metal-dependent hydrolases"/>
    <property type="match status" value="1"/>
</dbReference>
<dbReference type="PANTHER" id="PTHR10819:SF3">
    <property type="entry name" value="PHOSPHOTRIESTERASE-RELATED PROTEIN"/>
    <property type="match status" value="1"/>
</dbReference>
<dbReference type="EMBL" id="QKNV01000041">
    <property type="protein sequence ID" value="PZA22246.1"/>
    <property type="molecule type" value="Genomic_DNA"/>
</dbReference>
<reference evidence="7 8" key="1">
    <citation type="submission" date="2018-06" db="EMBL/GenBank/DDBJ databases">
        <title>Draft genome sequence of Modestobacter versicolor CP153-2.</title>
        <authorList>
            <person name="Gundlapally S.R."/>
        </authorList>
    </citation>
    <scope>NUCLEOTIDE SEQUENCE [LARGE SCALE GENOMIC DNA]</scope>
    <source>
        <strain evidence="7 8">CP153-2</strain>
    </source>
</reference>
<comment type="caution">
    <text evidence="7">The sequence shown here is derived from an EMBL/GenBank/DDBJ whole genome shotgun (WGS) entry which is preliminary data.</text>
</comment>
<feature type="binding site" description="via carbamate group" evidence="4">
    <location>
        <position position="147"/>
    </location>
    <ligand>
        <name>Zn(2+)</name>
        <dbReference type="ChEBI" id="CHEBI:29105"/>
        <label>1</label>
    </ligand>
</feature>
<dbReference type="GO" id="GO:0008270">
    <property type="term" value="F:zinc ion binding"/>
    <property type="evidence" value="ECO:0007669"/>
    <property type="project" value="InterPro"/>
</dbReference>
<keyword evidence="8" id="KW-1185">Reference proteome</keyword>
<dbReference type="EMBL" id="JACIBU010000001">
    <property type="protein sequence ID" value="MBB3674417.1"/>
    <property type="molecule type" value="Genomic_DNA"/>
</dbReference>
<evidence type="ECO:0000313" key="8">
    <source>
        <dbReference type="Proteomes" id="UP000247602"/>
    </source>
</evidence>
<dbReference type="GO" id="GO:0016788">
    <property type="term" value="F:hydrolase activity, acting on ester bonds"/>
    <property type="evidence" value="ECO:0007669"/>
    <property type="project" value="InterPro"/>
</dbReference>
<dbReference type="InterPro" id="IPR032466">
    <property type="entry name" value="Metal_Hydrolase"/>
</dbReference>
<accession>A0A323VGF7</accession>
<dbReference type="SUPFAM" id="SSF51556">
    <property type="entry name" value="Metallo-dependent hydrolases"/>
    <property type="match status" value="1"/>
</dbReference>
<dbReference type="Proteomes" id="UP000580718">
    <property type="component" value="Unassembled WGS sequence"/>
</dbReference>
<feature type="binding site" evidence="4">
    <location>
        <position position="22"/>
    </location>
    <ligand>
        <name>Zn(2+)</name>
        <dbReference type="ChEBI" id="CHEBI:29105"/>
        <label>1</label>
    </ligand>
</feature>
<evidence type="ECO:0000256" key="3">
    <source>
        <dbReference type="PIRSR" id="PIRSR601559-50"/>
    </source>
</evidence>
<proteinExistence type="inferred from homology"/>
<dbReference type="InterPro" id="IPR001559">
    <property type="entry name" value="Phosphotriesterase"/>
</dbReference>
<organism evidence="7 8">
    <name type="scientific">Modestobacter versicolor</name>
    <dbReference type="NCBI Taxonomy" id="429133"/>
    <lineage>
        <taxon>Bacteria</taxon>
        <taxon>Bacillati</taxon>
        <taxon>Actinomycetota</taxon>
        <taxon>Actinomycetes</taxon>
        <taxon>Geodermatophilales</taxon>
        <taxon>Geodermatophilaceae</taxon>
        <taxon>Modestobacter</taxon>
    </lineage>
</organism>
<feature type="binding site" evidence="4">
    <location>
        <position position="266"/>
    </location>
    <ligand>
        <name>Zn(2+)</name>
        <dbReference type="ChEBI" id="CHEBI:29105"/>
        <label>1</label>
    </ligand>
</feature>
<feature type="modified residue" description="N6-carboxylysine" evidence="3 5">
    <location>
        <position position="147"/>
    </location>
</feature>
<evidence type="ECO:0000313" key="7">
    <source>
        <dbReference type="EMBL" id="PZA22246.1"/>
    </source>
</evidence>
<reference evidence="6 9" key="2">
    <citation type="submission" date="2020-08" db="EMBL/GenBank/DDBJ databases">
        <title>Sequencing the genomes of 1000 actinobacteria strains.</title>
        <authorList>
            <person name="Klenk H.-P."/>
        </authorList>
    </citation>
    <scope>NUCLEOTIDE SEQUENCE [LARGE SCALE GENOMIC DNA]</scope>
    <source>
        <strain evidence="6 9">DSM 16678</strain>
    </source>
</reference>
<dbReference type="RefSeq" id="WP_110551439.1">
    <property type="nucleotide sequence ID" value="NZ_JACIBU010000001.1"/>
</dbReference>
<evidence type="ECO:0000256" key="1">
    <source>
        <dbReference type="ARBA" id="ARBA00022723"/>
    </source>
</evidence>
<dbReference type="PANTHER" id="PTHR10819">
    <property type="entry name" value="PHOSPHOTRIESTERASE-RELATED"/>
    <property type="match status" value="1"/>
</dbReference>
<evidence type="ECO:0000313" key="6">
    <source>
        <dbReference type="EMBL" id="MBB3674417.1"/>
    </source>
</evidence>